<evidence type="ECO:0000313" key="2">
    <source>
        <dbReference type="Proteomes" id="UP001201873"/>
    </source>
</evidence>
<comment type="caution">
    <text evidence="1">The sequence shown here is derived from an EMBL/GenBank/DDBJ whole genome shotgun (WGS) entry which is preliminary data.</text>
</comment>
<name>A0ABT0K5Q9_9ACTN</name>
<evidence type="ECO:0000313" key="1">
    <source>
        <dbReference type="EMBL" id="MCK9879136.1"/>
    </source>
</evidence>
<feature type="non-terminal residue" evidence="1">
    <location>
        <position position="1"/>
    </location>
</feature>
<accession>A0ABT0K5Q9</accession>
<sequence length="204" mass="22810">SNSPRVVPGCPQPPNRRSKRYLTSYMENTYEKFSWVIDYGADDNGYYLFVKSRSLENVLAKYGITPEVLTERVISEVVPIDMNSTICYVAVMPASSTDWVAISEHGTRFPSYELLEPVSRGTIAIQCGFPWGMPRVRVAFDGLTIRDFDTAHYSSDGALPEEAELPFENAGPQAALMFIERIAGIEMTPQWMLGPFPTAVARPE</sequence>
<organism evidence="1 2">
    <name type="scientific">Frankia umida</name>
    <dbReference type="NCBI Taxonomy" id="573489"/>
    <lineage>
        <taxon>Bacteria</taxon>
        <taxon>Bacillati</taxon>
        <taxon>Actinomycetota</taxon>
        <taxon>Actinomycetes</taxon>
        <taxon>Frankiales</taxon>
        <taxon>Frankiaceae</taxon>
        <taxon>Frankia</taxon>
    </lineage>
</organism>
<reference evidence="1 2" key="1">
    <citation type="submission" date="2022-04" db="EMBL/GenBank/DDBJ databases">
        <title>Genome diversity in the genus Frankia.</title>
        <authorList>
            <person name="Carlos-Shanley C."/>
            <person name="Hahn D."/>
        </authorList>
    </citation>
    <scope>NUCLEOTIDE SEQUENCE [LARGE SCALE GENOMIC DNA]</scope>
    <source>
        <strain evidence="1 2">Ag45/Mut15</strain>
    </source>
</reference>
<proteinExistence type="predicted"/>
<protein>
    <submittedName>
        <fullName evidence="1">Uncharacterized protein</fullName>
    </submittedName>
</protein>
<gene>
    <name evidence="1" type="ORF">MXD59_25860</name>
</gene>
<dbReference type="Proteomes" id="UP001201873">
    <property type="component" value="Unassembled WGS sequence"/>
</dbReference>
<keyword evidence="2" id="KW-1185">Reference proteome</keyword>
<dbReference type="EMBL" id="JALKFT010000088">
    <property type="protein sequence ID" value="MCK9879136.1"/>
    <property type="molecule type" value="Genomic_DNA"/>
</dbReference>
<dbReference type="RefSeq" id="WP_248827180.1">
    <property type="nucleotide sequence ID" value="NZ_JALKFT010000088.1"/>
</dbReference>